<reference evidence="3" key="2">
    <citation type="submission" date="2019-10" db="EMBL/GenBank/DDBJ databases">
        <title>A de novo genome assembly of a pear dwarfing rootstock.</title>
        <authorList>
            <person name="Wang F."/>
            <person name="Wang J."/>
            <person name="Li S."/>
            <person name="Zhang Y."/>
            <person name="Fang M."/>
            <person name="Ma L."/>
            <person name="Zhao Y."/>
            <person name="Jiang S."/>
        </authorList>
    </citation>
    <scope>NUCLEOTIDE SEQUENCE [LARGE SCALE GENOMIC DNA]</scope>
</reference>
<feature type="transmembrane region" description="Helical" evidence="1">
    <location>
        <begin position="6"/>
        <end position="28"/>
    </location>
</feature>
<dbReference type="EMBL" id="SMOL01000487">
    <property type="protein sequence ID" value="KAB2610952.1"/>
    <property type="molecule type" value="Genomic_DNA"/>
</dbReference>
<gene>
    <name evidence="2" type="ORF">D8674_018984</name>
</gene>
<proteinExistence type="predicted"/>
<accession>A0A5N5GBX6</accession>
<sequence length="77" mass="8520">MVHKASVVYMIPIIILLLFSSEVVFANVSENSKHIPDLIVADELEKMVSKLYLQMEIIKAKKVGVPIPTRRSGGGIN</sequence>
<dbReference type="AlphaFoldDB" id="A0A5N5GBX6"/>
<evidence type="ECO:0000256" key="1">
    <source>
        <dbReference type="SAM" id="Phobius"/>
    </source>
</evidence>
<keyword evidence="1" id="KW-1133">Transmembrane helix</keyword>
<evidence type="ECO:0008006" key="4">
    <source>
        <dbReference type="Google" id="ProtNLM"/>
    </source>
</evidence>
<name>A0A5N5GBX6_9ROSA</name>
<reference evidence="2 3" key="1">
    <citation type="submission" date="2019-09" db="EMBL/GenBank/DDBJ databases">
        <authorList>
            <person name="Ou C."/>
        </authorList>
    </citation>
    <scope>NUCLEOTIDE SEQUENCE [LARGE SCALE GENOMIC DNA]</scope>
    <source>
        <strain evidence="2">S2</strain>
        <tissue evidence="2">Leaf</tissue>
    </source>
</reference>
<organism evidence="2 3">
    <name type="scientific">Pyrus ussuriensis x Pyrus communis</name>
    <dbReference type="NCBI Taxonomy" id="2448454"/>
    <lineage>
        <taxon>Eukaryota</taxon>
        <taxon>Viridiplantae</taxon>
        <taxon>Streptophyta</taxon>
        <taxon>Embryophyta</taxon>
        <taxon>Tracheophyta</taxon>
        <taxon>Spermatophyta</taxon>
        <taxon>Magnoliopsida</taxon>
        <taxon>eudicotyledons</taxon>
        <taxon>Gunneridae</taxon>
        <taxon>Pentapetalae</taxon>
        <taxon>rosids</taxon>
        <taxon>fabids</taxon>
        <taxon>Rosales</taxon>
        <taxon>Rosaceae</taxon>
        <taxon>Amygdaloideae</taxon>
        <taxon>Maleae</taxon>
        <taxon>Pyrus</taxon>
    </lineage>
</organism>
<keyword evidence="1" id="KW-0812">Transmembrane</keyword>
<keyword evidence="1" id="KW-0472">Membrane</keyword>
<evidence type="ECO:0000313" key="2">
    <source>
        <dbReference type="EMBL" id="KAB2610952.1"/>
    </source>
</evidence>
<protein>
    <recommendedName>
        <fullName evidence="4">Transmembrane protein</fullName>
    </recommendedName>
</protein>
<reference evidence="2 3" key="3">
    <citation type="submission" date="2019-11" db="EMBL/GenBank/DDBJ databases">
        <title>A de novo genome assembly of a pear dwarfing rootstock.</title>
        <authorList>
            <person name="Wang F."/>
            <person name="Wang J."/>
            <person name="Li S."/>
            <person name="Zhang Y."/>
            <person name="Fang M."/>
            <person name="Ma L."/>
            <person name="Zhao Y."/>
            <person name="Jiang S."/>
        </authorList>
    </citation>
    <scope>NUCLEOTIDE SEQUENCE [LARGE SCALE GENOMIC DNA]</scope>
    <source>
        <strain evidence="2">S2</strain>
        <tissue evidence="2">Leaf</tissue>
    </source>
</reference>
<keyword evidence="3" id="KW-1185">Reference proteome</keyword>
<comment type="caution">
    <text evidence="2">The sequence shown here is derived from an EMBL/GenBank/DDBJ whole genome shotgun (WGS) entry which is preliminary data.</text>
</comment>
<dbReference type="Proteomes" id="UP000327157">
    <property type="component" value="Chromosome 17"/>
</dbReference>
<evidence type="ECO:0000313" key="3">
    <source>
        <dbReference type="Proteomes" id="UP000327157"/>
    </source>
</evidence>